<keyword evidence="1" id="KW-0812">Transmembrane</keyword>
<keyword evidence="2" id="KW-0732">Signal</keyword>
<sequence>MKLKKFFAGIVAAAMMLTVGATAVLADEPAASTVTVPGTGIKNAKMFTESDANLELTKTLKVDNGTAPDSMTFSFTVKNAAQADVATPSVEFKTTDNTDGALFTAGTYTRTFDVNLATILGDNKTKVGEYTYTISENDTQIPGITKDPKELTLKVTVVNATGEIGEGYGYYAALYRDGKKIEATDAFHNTYNAKSLTLTKTVHGSLGDLNEDFQFDIKFVPEKDEIASLYKGVQVGDLGKASIANATAGAYLNLNTVYTVTMKHNGSLSFANLPAGIKYEVYEVGSAVSGDKVMKNQYTVTVTDTAFVENSNTVKGTAAAEDVTVAFQNTHEGVPDTGVILDNAPYIALLAVVAIGGVALMLNKRRRDEE</sequence>
<dbReference type="InterPro" id="IPR022464">
    <property type="entry name" value="Strep_pil_isopept_link"/>
</dbReference>
<accession>A0A291TC38</accession>
<dbReference type="Proteomes" id="UP000223709">
    <property type="component" value="Chromosome"/>
</dbReference>
<feature type="transmembrane region" description="Helical" evidence="1">
    <location>
        <begin position="344"/>
        <end position="362"/>
    </location>
</feature>
<name>A0A291TC38_9FIRM</name>
<organism evidence="4 5">
    <name type="scientific">Faecalibacterium prausnitzii</name>
    <dbReference type="NCBI Taxonomy" id="853"/>
    <lineage>
        <taxon>Bacteria</taxon>
        <taxon>Bacillati</taxon>
        <taxon>Bacillota</taxon>
        <taxon>Clostridia</taxon>
        <taxon>Eubacteriales</taxon>
        <taxon>Oscillospiraceae</taxon>
        <taxon>Faecalibacterium</taxon>
    </lineage>
</organism>
<dbReference type="Gene3D" id="2.60.40.1140">
    <property type="entry name" value="Collagen-binding surface protein Cna, B-type domain"/>
    <property type="match status" value="1"/>
</dbReference>
<gene>
    <name evidence="4" type="ORF">CRH10_09650</name>
</gene>
<evidence type="ECO:0000256" key="1">
    <source>
        <dbReference type="SAM" id="Phobius"/>
    </source>
</evidence>
<feature type="chain" id="PRO_5013330579" description="DUF7601 domain-containing protein" evidence="2">
    <location>
        <begin position="27"/>
        <end position="370"/>
    </location>
</feature>
<dbReference type="RefSeq" id="WP_098924311.1">
    <property type="nucleotide sequence ID" value="NZ_CP023819.1"/>
</dbReference>
<dbReference type="EMBL" id="CP023819">
    <property type="protein sequence ID" value="ATL90541.1"/>
    <property type="molecule type" value="Genomic_DNA"/>
</dbReference>
<feature type="signal peptide" evidence="2">
    <location>
        <begin position="1"/>
        <end position="26"/>
    </location>
</feature>
<evidence type="ECO:0000259" key="3">
    <source>
        <dbReference type="Pfam" id="PF24547"/>
    </source>
</evidence>
<evidence type="ECO:0000313" key="4">
    <source>
        <dbReference type="EMBL" id="ATL90541.1"/>
    </source>
</evidence>
<dbReference type="NCBIfam" id="TIGR03786">
    <property type="entry name" value="strep_pil_rpt"/>
    <property type="match status" value="1"/>
</dbReference>
<dbReference type="Gene3D" id="2.60.40.3050">
    <property type="match status" value="1"/>
</dbReference>
<dbReference type="AlphaFoldDB" id="A0A291TC38"/>
<dbReference type="NCBIfam" id="TIGR03065">
    <property type="entry name" value="srtB_sig_QVPTGV"/>
    <property type="match status" value="1"/>
</dbReference>
<reference evidence="4 5" key="1">
    <citation type="submission" date="2017-10" db="EMBL/GenBank/DDBJ databases">
        <title>Complete Genome Sequence of Faecalibacterium prausnitzii isolated from the gut of healthy adult Indian.</title>
        <authorList>
            <person name="Bag S."/>
            <person name="Ghosh T.S."/>
            <person name="Das B."/>
        </authorList>
    </citation>
    <scope>NUCLEOTIDE SEQUENCE [LARGE SCALE GENOMIC DNA]</scope>
    <source>
        <strain evidence="4 5">Indica</strain>
    </source>
</reference>
<protein>
    <recommendedName>
        <fullName evidence="3">DUF7601 domain-containing protein</fullName>
    </recommendedName>
</protein>
<dbReference type="InterPro" id="IPR055382">
    <property type="entry name" value="DUF7601"/>
</dbReference>
<evidence type="ECO:0000256" key="2">
    <source>
        <dbReference type="SAM" id="SignalP"/>
    </source>
</evidence>
<keyword evidence="1" id="KW-0472">Membrane</keyword>
<keyword evidence="1" id="KW-1133">Transmembrane helix</keyword>
<proteinExistence type="predicted"/>
<dbReference type="InterPro" id="IPR017503">
    <property type="entry name" value="Sortase_SrtB_sig_QVPTGV"/>
</dbReference>
<evidence type="ECO:0000313" key="5">
    <source>
        <dbReference type="Proteomes" id="UP000223709"/>
    </source>
</evidence>
<feature type="domain" description="DUF7601" evidence="3">
    <location>
        <begin position="195"/>
        <end position="330"/>
    </location>
</feature>
<dbReference type="InterPro" id="IPR038174">
    <property type="entry name" value="Strep_pil_link_sf"/>
</dbReference>
<dbReference type="Pfam" id="PF24547">
    <property type="entry name" value="DUF7601"/>
    <property type="match status" value="1"/>
</dbReference>